<evidence type="ECO:0000256" key="1">
    <source>
        <dbReference type="ARBA" id="ARBA00005662"/>
    </source>
</evidence>
<feature type="signal peptide" evidence="2">
    <location>
        <begin position="1"/>
        <end position="18"/>
    </location>
</feature>
<dbReference type="EMBL" id="JBHUPD010000002">
    <property type="protein sequence ID" value="MFD2872427.1"/>
    <property type="molecule type" value="Genomic_DNA"/>
</dbReference>
<dbReference type="InterPro" id="IPR052169">
    <property type="entry name" value="CW_Biosynth-Accessory"/>
</dbReference>
<feature type="domain" description="Capsule synthesis protein CapA" evidence="3">
    <location>
        <begin position="50"/>
        <end position="294"/>
    </location>
</feature>
<evidence type="ECO:0000313" key="4">
    <source>
        <dbReference type="EMBL" id="MFD2872427.1"/>
    </source>
</evidence>
<feature type="chain" id="PRO_5047266812" evidence="2">
    <location>
        <begin position="19"/>
        <end position="379"/>
    </location>
</feature>
<dbReference type="PANTHER" id="PTHR33393">
    <property type="entry name" value="POLYGLUTAMINE SYNTHESIS ACCESSORY PROTEIN RV0574C-RELATED"/>
    <property type="match status" value="1"/>
</dbReference>
<comment type="caution">
    <text evidence="4">The sequence shown here is derived from an EMBL/GenBank/DDBJ whole genome shotgun (WGS) entry which is preliminary data.</text>
</comment>
<evidence type="ECO:0000313" key="5">
    <source>
        <dbReference type="Proteomes" id="UP001597557"/>
    </source>
</evidence>
<dbReference type="Proteomes" id="UP001597557">
    <property type="component" value="Unassembled WGS sequence"/>
</dbReference>
<keyword evidence="2" id="KW-0732">Signal</keyword>
<dbReference type="SUPFAM" id="SSF56300">
    <property type="entry name" value="Metallo-dependent phosphatases"/>
    <property type="match status" value="1"/>
</dbReference>
<evidence type="ECO:0000256" key="2">
    <source>
        <dbReference type="SAM" id="SignalP"/>
    </source>
</evidence>
<name>A0ABW5YAQ8_9SPHI</name>
<dbReference type="Pfam" id="PF09587">
    <property type="entry name" value="PGA_cap"/>
    <property type="match status" value="1"/>
</dbReference>
<dbReference type="InterPro" id="IPR019079">
    <property type="entry name" value="Capsule_synth_CapA"/>
</dbReference>
<comment type="similarity">
    <text evidence="1">Belongs to the CapA family.</text>
</comment>
<protein>
    <submittedName>
        <fullName evidence="4">CapA family protein</fullName>
    </submittedName>
</protein>
<evidence type="ECO:0000259" key="3">
    <source>
        <dbReference type="SMART" id="SM00854"/>
    </source>
</evidence>
<dbReference type="PANTHER" id="PTHR33393:SF11">
    <property type="entry name" value="POLYGLUTAMINE SYNTHESIS ACCESSORY PROTEIN RV0574C-RELATED"/>
    <property type="match status" value="1"/>
</dbReference>
<proteinExistence type="inferred from homology"/>
<sequence>MRNLICLIALAFLFFADACVQRQEVKINSTYLNVAKVKHNAARQVKDTLCIAAVGDMMLGTSFPDSTFLPADSGRNSFMQVKKYLRDADFAFGNLEGTLADKGSPGLNKQKFTTRQFYFRMPESYAWIFKDAGFKLLSLANNHSGDFADSGRRSTMRVLDSVGINYAGLVVCPVAQFQINGVKYGFCSFAPNSGTMALYDLKGAAQIIADLKQQCDIVIVSFHGGGEGPEFEHVPPGDEIYHGEPRGNVRAFAHTVIDAGADVVFGNGPHVSRGMELYNQRLIAYSLGNFCTYKSVSISGVCGIAPLLKVNLNKKGEFLNARIISTQQSRLNGLSVDTLNRAAKKIKWLTETDFPQGGLQLTDDGAITSTANDAELAQL</sequence>
<organism evidence="4 5">
    <name type="scientific">Mucilaginibacter ximonensis</name>
    <dbReference type="NCBI Taxonomy" id="538021"/>
    <lineage>
        <taxon>Bacteria</taxon>
        <taxon>Pseudomonadati</taxon>
        <taxon>Bacteroidota</taxon>
        <taxon>Sphingobacteriia</taxon>
        <taxon>Sphingobacteriales</taxon>
        <taxon>Sphingobacteriaceae</taxon>
        <taxon>Mucilaginibacter</taxon>
    </lineage>
</organism>
<gene>
    <name evidence="4" type="ORF">ACFS5N_08115</name>
</gene>
<dbReference type="RefSeq" id="WP_377184102.1">
    <property type="nucleotide sequence ID" value="NZ_JBHUPD010000002.1"/>
</dbReference>
<dbReference type="Gene3D" id="3.60.21.10">
    <property type="match status" value="1"/>
</dbReference>
<keyword evidence="5" id="KW-1185">Reference proteome</keyword>
<dbReference type="SMART" id="SM00854">
    <property type="entry name" value="PGA_cap"/>
    <property type="match status" value="1"/>
</dbReference>
<reference evidence="5" key="1">
    <citation type="journal article" date="2019" name="Int. J. Syst. Evol. Microbiol.">
        <title>The Global Catalogue of Microorganisms (GCM) 10K type strain sequencing project: providing services to taxonomists for standard genome sequencing and annotation.</title>
        <authorList>
            <consortium name="The Broad Institute Genomics Platform"/>
            <consortium name="The Broad Institute Genome Sequencing Center for Infectious Disease"/>
            <person name="Wu L."/>
            <person name="Ma J."/>
        </authorList>
    </citation>
    <scope>NUCLEOTIDE SEQUENCE [LARGE SCALE GENOMIC DNA]</scope>
    <source>
        <strain evidence="5">KCTC 22437</strain>
    </source>
</reference>
<dbReference type="InterPro" id="IPR029052">
    <property type="entry name" value="Metallo-depent_PP-like"/>
</dbReference>
<accession>A0ABW5YAQ8</accession>
<dbReference type="CDD" id="cd07381">
    <property type="entry name" value="MPP_CapA"/>
    <property type="match status" value="1"/>
</dbReference>